<evidence type="ECO:0000256" key="2">
    <source>
        <dbReference type="ARBA" id="ARBA00022801"/>
    </source>
</evidence>
<comment type="caution">
    <text evidence="7">The sequence shown here is derived from an EMBL/GenBank/DDBJ whole genome shotgun (WGS) entry which is preliminary data.</text>
</comment>
<dbReference type="PANTHER" id="PTHR42732">
    <property type="entry name" value="BETA-GALACTOSIDASE"/>
    <property type="match status" value="1"/>
</dbReference>
<dbReference type="PANTHER" id="PTHR42732:SF1">
    <property type="entry name" value="BETA-MANNOSIDASE"/>
    <property type="match status" value="1"/>
</dbReference>
<evidence type="ECO:0000259" key="5">
    <source>
        <dbReference type="Pfam" id="PF02836"/>
    </source>
</evidence>
<sequence length="808" mass="89762">MKQVKFNDGWKFWLDKNAFALVWNIPEHAQEVTLPHDAMLESRPYAESLNGGNTGYRDGEVYNYVKILHPEAEDAGKTLMLKFEGIYMNALVYVNGQLAGKCPYGYTGFYVPLNDYLKFGQDNELRVIVRNSAMTNSRWYSGGGIYRDVYMLTAEPVYIQPEGVRVKTEWAADGEASLNIKTMLKNRSCLRRELTLETVITDPDGHVAAQNTCPVVLYEGEERTFDFRLLVTDVRLWSEDTPSMYHVTTRLMDGEHVVDVSADTFGIRTLTVDPIHGFRVNGKTVKFRGACIHHDSGLLGAATFEEAEYRRISILKKAGFNAIRMSHHPAAPALLRACDALGMYVMDETFDMWQRCKSDSDYGLYFDEWWEKDVEAMVARGYNHPSVVMYSVGNEIPEIGTDKGAKICQDICAKIKSMDDTRMTLASINGVFAAGDAIPEILSDLEKELKATGEIDANANVNDFMTVMDTQMDKIVVHDAITKRLDKACACTDIAGYNYMTARYAKDQKERPNRVIVGSETYPPEIARNWACVKTMSHVVGDFTWTGWDYIGEAGVGIPAYSFGEGGFGAKFPCQLAYSGDIDITGFRRPASYFREIVFGLRKAPYIAVQNPERYGQPLIKTPWVISDSIASWTYPGMEGKPVIVEIYAPGDQVELIVNGKSLGIKDAGEKAGYMAHFETVYEPGTLEAISYINGQAAERSTLSTAAGNITLKAAAEESKGELVYINIENSDDEGNVDTSTVLHLNACVEGAMEVRMGSGNPKPLNMYTEPEADTWNGRALLVIRKNDPADTVKVSVQGGGQQINMEV</sequence>
<dbReference type="InterPro" id="IPR032311">
    <property type="entry name" value="DUF4982"/>
</dbReference>
<accession>A0A9D1F2I4</accession>
<dbReference type="Gene3D" id="2.60.120.260">
    <property type="entry name" value="Galactose-binding domain-like"/>
    <property type="match status" value="1"/>
</dbReference>
<evidence type="ECO:0000313" key="8">
    <source>
        <dbReference type="Proteomes" id="UP000823927"/>
    </source>
</evidence>
<evidence type="ECO:0000259" key="6">
    <source>
        <dbReference type="Pfam" id="PF16355"/>
    </source>
</evidence>
<dbReference type="EMBL" id="DVIT01000007">
    <property type="protein sequence ID" value="HIS46309.1"/>
    <property type="molecule type" value="Genomic_DNA"/>
</dbReference>
<organism evidence="7 8">
    <name type="scientific">Candidatus Scybalocola faecigallinarum</name>
    <dbReference type="NCBI Taxonomy" id="2840941"/>
    <lineage>
        <taxon>Bacteria</taxon>
        <taxon>Bacillati</taxon>
        <taxon>Bacillota</taxon>
        <taxon>Clostridia</taxon>
        <taxon>Lachnospirales</taxon>
        <taxon>Lachnospiraceae</taxon>
        <taxon>Lachnospiraceae incertae sedis</taxon>
        <taxon>Candidatus Scybalocola (ex Gilroy et al. 2021)</taxon>
    </lineage>
</organism>
<dbReference type="InterPro" id="IPR017853">
    <property type="entry name" value="GH"/>
</dbReference>
<keyword evidence="3" id="KW-0326">Glycosidase</keyword>
<dbReference type="InterPro" id="IPR036156">
    <property type="entry name" value="Beta-gal/glucu_dom_sf"/>
</dbReference>
<evidence type="ECO:0000256" key="3">
    <source>
        <dbReference type="ARBA" id="ARBA00023295"/>
    </source>
</evidence>
<feature type="domain" description="Glycoside hydrolase family 2 catalytic" evidence="5">
    <location>
        <begin position="278"/>
        <end position="427"/>
    </location>
</feature>
<reference evidence="7" key="2">
    <citation type="journal article" date="2021" name="PeerJ">
        <title>Extensive microbial diversity within the chicken gut microbiome revealed by metagenomics and culture.</title>
        <authorList>
            <person name="Gilroy R."/>
            <person name="Ravi A."/>
            <person name="Getino M."/>
            <person name="Pursley I."/>
            <person name="Horton D.L."/>
            <person name="Alikhan N.F."/>
            <person name="Baker D."/>
            <person name="Gharbi K."/>
            <person name="Hall N."/>
            <person name="Watson M."/>
            <person name="Adriaenssens E.M."/>
            <person name="Foster-Nyarko E."/>
            <person name="Jarju S."/>
            <person name="Secka A."/>
            <person name="Antonio M."/>
            <person name="Oren A."/>
            <person name="Chaudhuri R.R."/>
            <person name="La Ragione R."/>
            <person name="Hildebrand F."/>
            <person name="Pallen M.J."/>
        </authorList>
    </citation>
    <scope>NUCLEOTIDE SEQUENCE</scope>
    <source>
        <strain evidence="7">CHK178-757</strain>
    </source>
</reference>
<dbReference type="SUPFAM" id="SSF49785">
    <property type="entry name" value="Galactose-binding domain-like"/>
    <property type="match status" value="1"/>
</dbReference>
<feature type="domain" description="Glycoside hydrolase family 2 immunoglobulin-like beta-sandwich" evidence="4">
    <location>
        <begin position="158"/>
        <end position="268"/>
    </location>
</feature>
<dbReference type="Gene3D" id="2.60.40.10">
    <property type="entry name" value="Immunoglobulins"/>
    <property type="match status" value="3"/>
</dbReference>
<reference evidence="7" key="1">
    <citation type="submission" date="2020-10" db="EMBL/GenBank/DDBJ databases">
        <authorList>
            <person name="Gilroy R."/>
        </authorList>
    </citation>
    <scope>NUCLEOTIDE SEQUENCE</scope>
    <source>
        <strain evidence="7">CHK178-757</strain>
    </source>
</reference>
<dbReference type="InterPro" id="IPR006101">
    <property type="entry name" value="Glyco_hydro_2"/>
</dbReference>
<dbReference type="GO" id="GO:0005975">
    <property type="term" value="P:carbohydrate metabolic process"/>
    <property type="evidence" value="ECO:0007669"/>
    <property type="project" value="InterPro"/>
</dbReference>
<proteinExistence type="inferred from homology"/>
<gene>
    <name evidence="7" type="ORF">IAB46_01915</name>
</gene>
<dbReference type="Pfam" id="PF16355">
    <property type="entry name" value="DUF4982"/>
    <property type="match status" value="1"/>
</dbReference>
<keyword evidence="2" id="KW-0378">Hydrolase</keyword>
<dbReference type="SUPFAM" id="SSF49303">
    <property type="entry name" value="beta-Galactosidase/glucuronidase domain"/>
    <property type="match status" value="1"/>
</dbReference>
<dbReference type="Pfam" id="PF02836">
    <property type="entry name" value="Glyco_hydro_2_C"/>
    <property type="match status" value="1"/>
</dbReference>
<dbReference type="Pfam" id="PF00703">
    <property type="entry name" value="Glyco_hydro_2"/>
    <property type="match status" value="1"/>
</dbReference>
<evidence type="ECO:0000259" key="4">
    <source>
        <dbReference type="Pfam" id="PF00703"/>
    </source>
</evidence>
<evidence type="ECO:0000313" key="7">
    <source>
        <dbReference type="EMBL" id="HIS46309.1"/>
    </source>
</evidence>
<comment type="similarity">
    <text evidence="1">Belongs to the glycosyl hydrolase 2 family.</text>
</comment>
<dbReference type="AlphaFoldDB" id="A0A9D1F2I4"/>
<dbReference type="Proteomes" id="UP000823927">
    <property type="component" value="Unassembled WGS sequence"/>
</dbReference>
<dbReference type="InterPro" id="IPR013783">
    <property type="entry name" value="Ig-like_fold"/>
</dbReference>
<dbReference type="InterPro" id="IPR008979">
    <property type="entry name" value="Galactose-bd-like_sf"/>
</dbReference>
<dbReference type="InterPro" id="IPR051913">
    <property type="entry name" value="GH2_Domain-Containing"/>
</dbReference>
<dbReference type="SUPFAM" id="SSF51445">
    <property type="entry name" value="(Trans)glycosidases"/>
    <property type="match status" value="1"/>
</dbReference>
<evidence type="ECO:0000256" key="1">
    <source>
        <dbReference type="ARBA" id="ARBA00007401"/>
    </source>
</evidence>
<dbReference type="PRINTS" id="PR00132">
    <property type="entry name" value="GLHYDRLASE2"/>
</dbReference>
<feature type="domain" description="DUF4982" evidence="6">
    <location>
        <begin position="640"/>
        <end position="697"/>
    </location>
</feature>
<dbReference type="InterPro" id="IPR006103">
    <property type="entry name" value="Glyco_hydro_2_cat"/>
</dbReference>
<protein>
    <submittedName>
        <fullName evidence="7">DUF4982 domain-containing protein</fullName>
    </submittedName>
</protein>
<dbReference type="Gene3D" id="3.20.20.80">
    <property type="entry name" value="Glycosidases"/>
    <property type="match status" value="1"/>
</dbReference>
<name>A0A9D1F2I4_9FIRM</name>
<dbReference type="GO" id="GO:0004553">
    <property type="term" value="F:hydrolase activity, hydrolyzing O-glycosyl compounds"/>
    <property type="evidence" value="ECO:0007669"/>
    <property type="project" value="InterPro"/>
</dbReference>
<dbReference type="InterPro" id="IPR006102">
    <property type="entry name" value="Ig-like_GH2"/>
</dbReference>